<accession>A0ABR3JFU9</accession>
<keyword evidence="4" id="KW-0560">Oxidoreductase</keyword>
<keyword evidence="3" id="KW-0274">FAD</keyword>
<dbReference type="SUPFAM" id="SSF51905">
    <property type="entry name" value="FAD/NAD(P)-binding domain"/>
    <property type="match status" value="1"/>
</dbReference>
<organism evidence="6 7">
    <name type="scientific">Hohenbuehelia grisea</name>
    <dbReference type="NCBI Taxonomy" id="104357"/>
    <lineage>
        <taxon>Eukaryota</taxon>
        <taxon>Fungi</taxon>
        <taxon>Dikarya</taxon>
        <taxon>Basidiomycota</taxon>
        <taxon>Agaricomycotina</taxon>
        <taxon>Agaricomycetes</taxon>
        <taxon>Agaricomycetidae</taxon>
        <taxon>Agaricales</taxon>
        <taxon>Pleurotineae</taxon>
        <taxon>Pleurotaceae</taxon>
        <taxon>Hohenbuehelia</taxon>
    </lineage>
</organism>
<dbReference type="Proteomes" id="UP001556367">
    <property type="component" value="Unassembled WGS sequence"/>
</dbReference>
<dbReference type="InterPro" id="IPR050641">
    <property type="entry name" value="RIFMO-like"/>
</dbReference>
<evidence type="ECO:0000259" key="5">
    <source>
        <dbReference type="Pfam" id="PF01494"/>
    </source>
</evidence>
<reference evidence="7" key="1">
    <citation type="submission" date="2024-06" db="EMBL/GenBank/DDBJ databases">
        <title>Multi-omics analyses provide insights into the biosynthesis of the anticancer antibiotic pleurotin in Hohenbuehelia grisea.</title>
        <authorList>
            <person name="Weaver J.A."/>
            <person name="Alberti F."/>
        </authorList>
    </citation>
    <scope>NUCLEOTIDE SEQUENCE [LARGE SCALE GENOMIC DNA]</scope>
    <source>
        <strain evidence="7">T-177</strain>
    </source>
</reference>
<dbReference type="PANTHER" id="PTHR43004">
    <property type="entry name" value="TRK SYSTEM POTASSIUM UPTAKE PROTEIN"/>
    <property type="match status" value="1"/>
</dbReference>
<feature type="domain" description="FAD-binding" evidence="5">
    <location>
        <begin position="9"/>
        <end position="213"/>
    </location>
</feature>
<dbReference type="Pfam" id="PF01494">
    <property type="entry name" value="FAD_binding_3"/>
    <property type="match status" value="2"/>
</dbReference>
<dbReference type="InterPro" id="IPR036188">
    <property type="entry name" value="FAD/NAD-bd_sf"/>
</dbReference>
<evidence type="ECO:0000256" key="4">
    <source>
        <dbReference type="ARBA" id="ARBA00023002"/>
    </source>
</evidence>
<dbReference type="Gene3D" id="3.40.30.120">
    <property type="match status" value="1"/>
</dbReference>
<gene>
    <name evidence="6" type="ORF">HGRIS_003565</name>
</gene>
<name>A0ABR3JFU9_9AGAR</name>
<keyword evidence="7" id="KW-1185">Reference proteome</keyword>
<comment type="cofactor">
    <cofactor evidence="1">
        <name>FAD</name>
        <dbReference type="ChEBI" id="CHEBI:57692"/>
    </cofactor>
</comment>
<dbReference type="InterPro" id="IPR002938">
    <property type="entry name" value="FAD-bd"/>
</dbReference>
<sequence length="522" mass="56867">MSLNCQKPPILIVGAGPAGLVLALSLLQNGVPVRIIEKDLEYHAGQRGAGVMPRTLEMYHFLGVLPDVFAQSADPLPMQSYEIPGGRVPLKTWRMSAVEDPTSDIPWPNATMLGQDTAEAILRRHLQQHGCEVELGARLVSFVDTGDNVEACLAKLKVGGEQEVIENARFKWLIGADGARSIVRKTLGMDFLGTSRTERHIIADVHIDGLDMHHLHVFGGGESGLILIWPNERKDGNLMTVYATGPDADYDAMAADYNAFTNMYAAHVHSLTGAQGLNTSVQDSFNLAWKLALVERGLASQALLSTHTEERLPVVAEVLNITTGLYNKYLSQTRESSGWQRGGKLSQLHVNYRWSSILVDNRCSADSATAKHPYGENDNHSALEGLATLRAGDRAPDATGLYAPDSGEETRTFDILGTSKHTILLFSTVPDTVAEASKTLDAYPMGLFCIVIITPSKSQFTLAPGEDLRLFNDTQGHAHKSYWVPDGVTTIVVIRPDGMVGAIVLDVEGLKKYQLRIFLAGF</sequence>
<evidence type="ECO:0000256" key="3">
    <source>
        <dbReference type="ARBA" id="ARBA00022827"/>
    </source>
</evidence>
<keyword evidence="2" id="KW-0285">Flavoprotein</keyword>
<proteinExistence type="predicted"/>
<dbReference type="PANTHER" id="PTHR43004:SF19">
    <property type="entry name" value="BINDING MONOOXYGENASE, PUTATIVE (JCVI)-RELATED"/>
    <property type="match status" value="1"/>
</dbReference>
<evidence type="ECO:0000256" key="2">
    <source>
        <dbReference type="ARBA" id="ARBA00022630"/>
    </source>
</evidence>
<comment type="caution">
    <text evidence="6">The sequence shown here is derived from an EMBL/GenBank/DDBJ whole genome shotgun (WGS) entry which is preliminary data.</text>
</comment>
<protein>
    <recommendedName>
        <fullName evidence="5">FAD-binding domain-containing protein</fullName>
    </recommendedName>
</protein>
<dbReference type="EMBL" id="JASNQZ010000007">
    <property type="protein sequence ID" value="KAL0954605.1"/>
    <property type="molecule type" value="Genomic_DNA"/>
</dbReference>
<feature type="domain" description="FAD-binding" evidence="5">
    <location>
        <begin position="265"/>
        <end position="320"/>
    </location>
</feature>
<dbReference type="PRINTS" id="PR00420">
    <property type="entry name" value="RNGMNOXGNASE"/>
</dbReference>
<dbReference type="Gene3D" id="3.50.50.60">
    <property type="entry name" value="FAD/NAD(P)-binding domain"/>
    <property type="match status" value="2"/>
</dbReference>
<evidence type="ECO:0000313" key="6">
    <source>
        <dbReference type="EMBL" id="KAL0954605.1"/>
    </source>
</evidence>
<evidence type="ECO:0000256" key="1">
    <source>
        <dbReference type="ARBA" id="ARBA00001974"/>
    </source>
</evidence>
<evidence type="ECO:0000313" key="7">
    <source>
        <dbReference type="Proteomes" id="UP001556367"/>
    </source>
</evidence>